<evidence type="ECO:0008006" key="3">
    <source>
        <dbReference type="Google" id="ProtNLM"/>
    </source>
</evidence>
<dbReference type="AlphaFoldDB" id="A0AAV9GVZ3"/>
<proteinExistence type="predicted"/>
<dbReference type="Proteomes" id="UP001321760">
    <property type="component" value="Unassembled WGS sequence"/>
</dbReference>
<gene>
    <name evidence="1" type="ORF">QBC34DRAFT_36699</name>
</gene>
<reference evidence="1" key="2">
    <citation type="submission" date="2023-05" db="EMBL/GenBank/DDBJ databases">
        <authorList>
            <consortium name="Lawrence Berkeley National Laboratory"/>
            <person name="Steindorff A."/>
            <person name="Hensen N."/>
            <person name="Bonometti L."/>
            <person name="Westerberg I."/>
            <person name="Brannstrom I.O."/>
            <person name="Guillou S."/>
            <person name="Cros-Aarteil S."/>
            <person name="Calhoun S."/>
            <person name="Haridas S."/>
            <person name="Kuo A."/>
            <person name="Mondo S."/>
            <person name="Pangilinan J."/>
            <person name="Riley R."/>
            <person name="Labutti K."/>
            <person name="Andreopoulos B."/>
            <person name="Lipzen A."/>
            <person name="Chen C."/>
            <person name="Yanf M."/>
            <person name="Daum C."/>
            <person name="Ng V."/>
            <person name="Clum A."/>
            <person name="Ohm R."/>
            <person name="Martin F."/>
            <person name="Silar P."/>
            <person name="Natvig D."/>
            <person name="Lalanne C."/>
            <person name="Gautier V."/>
            <person name="Ament-Velasquez S.L."/>
            <person name="Kruys A."/>
            <person name="Hutchinson M.I."/>
            <person name="Powell A.J."/>
            <person name="Barry K."/>
            <person name="Miller A.N."/>
            <person name="Grigoriev I.V."/>
            <person name="Debuchy R."/>
            <person name="Gladieux P."/>
            <person name="Thoren M.H."/>
            <person name="Johannesson H."/>
        </authorList>
    </citation>
    <scope>NUCLEOTIDE SEQUENCE</scope>
    <source>
        <strain evidence="1">PSN243</strain>
    </source>
</reference>
<evidence type="ECO:0000313" key="1">
    <source>
        <dbReference type="EMBL" id="KAK4452463.1"/>
    </source>
</evidence>
<name>A0AAV9GVZ3_9PEZI</name>
<dbReference type="EMBL" id="MU865924">
    <property type="protein sequence ID" value="KAK4452463.1"/>
    <property type="molecule type" value="Genomic_DNA"/>
</dbReference>
<protein>
    <recommendedName>
        <fullName evidence="3">Secreted protein</fullName>
    </recommendedName>
</protein>
<accession>A0AAV9GVZ3</accession>
<organism evidence="1 2">
    <name type="scientific">Podospora aff. communis PSN243</name>
    <dbReference type="NCBI Taxonomy" id="3040156"/>
    <lineage>
        <taxon>Eukaryota</taxon>
        <taxon>Fungi</taxon>
        <taxon>Dikarya</taxon>
        <taxon>Ascomycota</taxon>
        <taxon>Pezizomycotina</taxon>
        <taxon>Sordariomycetes</taxon>
        <taxon>Sordariomycetidae</taxon>
        <taxon>Sordariales</taxon>
        <taxon>Podosporaceae</taxon>
        <taxon>Podospora</taxon>
    </lineage>
</organism>
<keyword evidence="2" id="KW-1185">Reference proteome</keyword>
<sequence length="117" mass="13012">MRFFPLILRWLWNLLNLVFHLGHSRQGGYLRFFFLLLCLLHFNGKATGDMGRGRSVSLVGEVMTEEGVVGVQQSMASEGAYISSLFTELLDAEFSSHFPLLCRTSLSTLEGIGPALS</sequence>
<reference evidence="1" key="1">
    <citation type="journal article" date="2023" name="Mol. Phylogenet. Evol.">
        <title>Genome-scale phylogeny and comparative genomics of the fungal order Sordariales.</title>
        <authorList>
            <person name="Hensen N."/>
            <person name="Bonometti L."/>
            <person name="Westerberg I."/>
            <person name="Brannstrom I.O."/>
            <person name="Guillou S."/>
            <person name="Cros-Aarteil S."/>
            <person name="Calhoun S."/>
            <person name="Haridas S."/>
            <person name="Kuo A."/>
            <person name="Mondo S."/>
            <person name="Pangilinan J."/>
            <person name="Riley R."/>
            <person name="LaButti K."/>
            <person name="Andreopoulos B."/>
            <person name="Lipzen A."/>
            <person name="Chen C."/>
            <person name="Yan M."/>
            <person name="Daum C."/>
            <person name="Ng V."/>
            <person name="Clum A."/>
            <person name="Steindorff A."/>
            <person name="Ohm R.A."/>
            <person name="Martin F."/>
            <person name="Silar P."/>
            <person name="Natvig D.O."/>
            <person name="Lalanne C."/>
            <person name="Gautier V."/>
            <person name="Ament-Velasquez S.L."/>
            <person name="Kruys A."/>
            <person name="Hutchinson M.I."/>
            <person name="Powell A.J."/>
            <person name="Barry K."/>
            <person name="Miller A.N."/>
            <person name="Grigoriev I.V."/>
            <person name="Debuchy R."/>
            <person name="Gladieux P."/>
            <person name="Hiltunen Thoren M."/>
            <person name="Johannesson H."/>
        </authorList>
    </citation>
    <scope>NUCLEOTIDE SEQUENCE</scope>
    <source>
        <strain evidence="1">PSN243</strain>
    </source>
</reference>
<comment type="caution">
    <text evidence="1">The sequence shown here is derived from an EMBL/GenBank/DDBJ whole genome shotgun (WGS) entry which is preliminary data.</text>
</comment>
<evidence type="ECO:0000313" key="2">
    <source>
        <dbReference type="Proteomes" id="UP001321760"/>
    </source>
</evidence>